<reference evidence="2" key="1">
    <citation type="submission" date="2021-03" db="EMBL/GenBank/DDBJ databases">
        <authorList>
            <person name="Bekaert M."/>
        </authorList>
    </citation>
    <scope>NUCLEOTIDE SEQUENCE</scope>
</reference>
<dbReference type="Gene3D" id="3.40.50.300">
    <property type="entry name" value="P-loop containing nucleotide triphosphate hydrolases"/>
    <property type="match status" value="1"/>
</dbReference>
<sequence>MSAETQDTLEDSFTTLAIDVDTTGKDFRETFKKNLKWFSNLNERWLLVVDNIDEEYLSDNTKELLLGSWKRNTRGHIIITSRREPNEVEESMVVRIEDCISLNVFEKEEGLEFLKLRTGINCDTDDDTVMTLVEELGGLPLALEQAAAHIKALNVPLVRSPFVEDSNLVEVLEDEMGCKQVIEILTRFSLFQRVHDTSLSVHRLVQEVIRDNMHLKQRCLILQHAMRMVNKALDSSQSPVDVLYDDASKGKTYKNKNTAATTRQRENIRLFSVCNTCKNEDIHDNTFVVTSGAEALRILGNHAFKEQRYLDAIRYYTDGIRSSPIENIDSRLFSNRSVAYIRIKDFTHAFYDANRCIDIASDNWKGYCWKAYAISGLIENESFPPTMEAMGLASACIASYKHPPCLLLYDMKISYPIINYQMVERPECLQQDIMSLTDRPFTTLMLRKGQYKFNELLMTTKKYSGRWYR</sequence>
<proteinExistence type="predicted"/>
<dbReference type="AlphaFoldDB" id="A0A8S3QJ19"/>
<keyword evidence="1" id="KW-0802">TPR repeat</keyword>
<dbReference type="EMBL" id="CAJPWZ010000555">
    <property type="protein sequence ID" value="CAG2196345.1"/>
    <property type="molecule type" value="Genomic_DNA"/>
</dbReference>
<dbReference type="Proteomes" id="UP000683360">
    <property type="component" value="Unassembled WGS sequence"/>
</dbReference>
<protein>
    <submittedName>
        <fullName evidence="2">Uncharacterized protein</fullName>
    </submittedName>
</protein>
<dbReference type="PANTHER" id="PTHR46423:SF1">
    <property type="entry name" value="RNA POLYMERASE II-ASSOCIATED PROTEIN 3"/>
    <property type="match status" value="1"/>
</dbReference>
<comment type="caution">
    <text evidence="2">The sequence shown here is derived from an EMBL/GenBank/DDBJ whole genome shotgun (WGS) entry which is preliminary data.</text>
</comment>
<evidence type="ECO:0000256" key="1">
    <source>
        <dbReference type="ARBA" id="ARBA00022803"/>
    </source>
</evidence>
<name>A0A8S3QJ19_MYTED</name>
<dbReference type="GO" id="GO:0101031">
    <property type="term" value="C:protein folding chaperone complex"/>
    <property type="evidence" value="ECO:0007669"/>
    <property type="project" value="TreeGrafter"/>
</dbReference>
<dbReference type="SUPFAM" id="SSF48452">
    <property type="entry name" value="TPR-like"/>
    <property type="match status" value="1"/>
</dbReference>
<dbReference type="InterPro" id="IPR011990">
    <property type="entry name" value="TPR-like_helical_dom_sf"/>
</dbReference>
<dbReference type="Gene3D" id="1.25.40.10">
    <property type="entry name" value="Tetratricopeptide repeat domain"/>
    <property type="match status" value="1"/>
</dbReference>
<evidence type="ECO:0000313" key="2">
    <source>
        <dbReference type="EMBL" id="CAG2196345.1"/>
    </source>
</evidence>
<keyword evidence="3" id="KW-1185">Reference proteome</keyword>
<organism evidence="2 3">
    <name type="scientific">Mytilus edulis</name>
    <name type="common">Blue mussel</name>
    <dbReference type="NCBI Taxonomy" id="6550"/>
    <lineage>
        <taxon>Eukaryota</taxon>
        <taxon>Metazoa</taxon>
        <taxon>Spiralia</taxon>
        <taxon>Lophotrochozoa</taxon>
        <taxon>Mollusca</taxon>
        <taxon>Bivalvia</taxon>
        <taxon>Autobranchia</taxon>
        <taxon>Pteriomorphia</taxon>
        <taxon>Mytilida</taxon>
        <taxon>Mytiloidea</taxon>
        <taxon>Mytilidae</taxon>
        <taxon>Mytilinae</taxon>
        <taxon>Mytilus</taxon>
    </lineage>
</organism>
<dbReference type="PANTHER" id="PTHR46423">
    <property type="entry name" value="RNA POLYMERASE II-ASSOCIATED PROTEIN 3"/>
    <property type="match status" value="1"/>
</dbReference>
<dbReference type="InterPro" id="IPR051966">
    <property type="entry name" value="RPAP3"/>
</dbReference>
<accession>A0A8S3QJ19</accession>
<gene>
    <name evidence="2" type="ORF">MEDL_11233</name>
</gene>
<dbReference type="OrthoDB" id="2017782at2759"/>
<dbReference type="InterPro" id="IPR027417">
    <property type="entry name" value="P-loop_NTPase"/>
</dbReference>
<dbReference type="SUPFAM" id="SSF52540">
    <property type="entry name" value="P-loop containing nucleoside triphosphate hydrolases"/>
    <property type="match status" value="1"/>
</dbReference>
<evidence type="ECO:0000313" key="3">
    <source>
        <dbReference type="Proteomes" id="UP000683360"/>
    </source>
</evidence>